<protein>
    <recommendedName>
        <fullName evidence="1">Reverse transcriptase domain-containing protein</fullName>
    </recommendedName>
</protein>
<dbReference type="SUPFAM" id="SSF56672">
    <property type="entry name" value="DNA/RNA polymerases"/>
    <property type="match status" value="1"/>
</dbReference>
<dbReference type="PANTHER" id="PTHR21301:SF10">
    <property type="entry name" value="REVERSE TRANSCRIPTASE DOMAIN-CONTAINING PROTEIN"/>
    <property type="match status" value="1"/>
</dbReference>
<keyword evidence="4" id="KW-1185">Reference proteome</keyword>
<gene>
    <name evidence="2" type="ORF">GPM918_LOCUS28021</name>
    <name evidence="3" type="ORF">SRO942_LOCUS28464</name>
</gene>
<dbReference type="Proteomes" id="UP000681722">
    <property type="component" value="Unassembled WGS sequence"/>
</dbReference>
<proteinExistence type="predicted"/>
<name>A0A815D0L2_9BILA</name>
<evidence type="ECO:0000313" key="3">
    <source>
        <dbReference type="EMBL" id="CAF4096447.1"/>
    </source>
</evidence>
<dbReference type="Pfam" id="PF00078">
    <property type="entry name" value="RVT_1"/>
    <property type="match status" value="1"/>
</dbReference>
<organism evidence="2 4">
    <name type="scientific">Didymodactylos carnosus</name>
    <dbReference type="NCBI Taxonomy" id="1234261"/>
    <lineage>
        <taxon>Eukaryota</taxon>
        <taxon>Metazoa</taxon>
        <taxon>Spiralia</taxon>
        <taxon>Gnathifera</taxon>
        <taxon>Rotifera</taxon>
        <taxon>Eurotatoria</taxon>
        <taxon>Bdelloidea</taxon>
        <taxon>Philodinida</taxon>
        <taxon>Philodinidae</taxon>
        <taxon>Didymodactylos</taxon>
    </lineage>
</organism>
<dbReference type="InterPro" id="IPR000477">
    <property type="entry name" value="RT_dom"/>
</dbReference>
<reference evidence="2" key="1">
    <citation type="submission" date="2021-02" db="EMBL/GenBank/DDBJ databases">
        <authorList>
            <person name="Nowell W R."/>
        </authorList>
    </citation>
    <scope>NUCLEOTIDE SEQUENCE</scope>
</reference>
<dbReference type="OrthoDB" id="7551446at2759"/>
<dbReference type="Gene3D" id="3.30.70.270">
    <property type="match status" value="1"/>
</dbReference>
<dbReference type="InterPro" id="IPR043502">
    <property type="entry name" value="DNA/RNA_pol_sf"/>
</dbReference>
<dbReference type="EMBL" id="CAJNOQ010012038">
    <property type="protein sequence ID" value="CAF1290674.1"/>
    <property type="molecule type" value="Genomic_DNA"/>
</dbReference>
<evidence type="ECO:0000313" key="2">
    <source>
        <dbReference type="EMBL" id="CAF1290674.1"/>
    </source>
</evidence>
<evidence type="ECO:0000259" key="1">
    <source>
        <dbReference type="PROSITE" id="PS50878"/>
    </source>
</evidence>
<accession>A0A815D0L2</accession>
<dbReference type="Proteomes" id="UP000663829">
    <property type="component" value="Unassembled WGS sequence"/>
</dbReference>
<comment type="caution">
    <text evidence="2">The sequence shown here is derived from an EMBL/GenBank/DDBJ whole genome shotgun (WGS) entry which is preliminary data.</text>
</comment>
<dbReference type="PANTHER" id="PTHR21301">
    <property type="entry name" value="REVERSE TRANSCRIPTASE"/>
    <property type="match status" value="1"/>
</dbReference>
<dbReference type="InterPro" id="IPR058912">
    <property type="entry name" value="HTH_animal"/>
</dbReference>
<dbReference type="Pfam" id="PF26215">
    <property type="entry name" value="HTH_animal"/>
    <property type="match status" value="1"/>
</dbReference>
<evidence type="ECO:0000313" key="4">
    <source>
        <dbReference type="Proteomes" id="UP000663829"/>
    </source>
</evidence>
<sequence length="591" mass="69570">MTKEEIKTLNEIKSNENIVVVQADKGGKIVILDKDEYIKKIEEKLLDENIYEQITKDPTEHIKEKIKTEADKLLALNKINQAKHFELTGIDDLPRIRGQPKLHKVNNPMRIVTCSKDTITSPVSRFVFKMIKDLRSTIDGVVCNTMKFVEEISDLPIKKEEHLASLDIQDLFTNIPVTRAVDIVVQKLVESNKLINSDLTKTDIKRLLLVSLNNSYFQFNGKFYRQKKGLPMGNSLSPLLADLYMDNYLKEHLKEVNIPNKIWRYVDDILILTEKNEQQLNNYVEKLNKIRGSIRFTYEFEQNDKISFLDTTLSRRNEGDQMKIKVRWFRKTTAADRLLNYKSSHSKSIKNNIVKNMATRILKTTKEAGEQKEDLQKLKQMLLNSNYPLKEIDKLIKQSCESNNRHRTSNKKDEETKYSVSLPYVPGMEVLKRKLEKLKIKLYFSYPNKIQSHFNRTLKEPSKSVIYQIQCSCDPPQIYNGETKVGIDNRMKQHFRLINNDEEKSEMVQHQQQNRYQCLFDTDNAFIVEQEKNWRKRRLKEAIYSKVNKSVNEHDDISSDWNPILYKAEQEIKRKIQSSRETFEKYKRTKT</sequence>
<dbReference type="Gene3D" id="3.10.10.10">
    <property type="entry name" value="HIV Type 1 Reverse Transcriptase, subunit A, domain 1"/>
    <property type="match status" value="1"/>
</dbReference>
<dbReference type="EMBL" id="CAJOBC010032572">
    <property type="protein sequence ID" value="CAF4096447.1"/>
    <property type="molecule type" value="Genomic_DNA"/>
</dbReference>
<dbReference type="InterPro" id="IPR043128">
    <property type="entry name" value="Rev_trsase/Diguanyl_cyclase"/>
</dbReference>
<feature type="domain" description="Reverse transcriptase" evidence="1">
    <location>
        <begin position="93"/>
        <end position="333"/>
    </location>
</feature>
<dbReference type="PROSITE" id="PS50878">
    <property type="entry name" value="RT_POL"/>
    <property type="match status" value="1"/>
</dbReference>
<dbReference type="AlphaFoldDB" id="A0A815D0L2"/>